<dbReference type="PANTHER" id="PTHR30592:SF1">
    <property type="entry name" value="SULFUR CARRIER PROTEIN FDHD"/>
    <property type="match status" value="1"/>
</dbReference>
<dbReference type="SUPFAM" id="SSF53927">
    <property type="entry name" value="Cytidine deaminase-like"/>
    <property type="match status" value="1"/>
</dbReference>
<keyword evidence="1 3" id="KW-0963">Cytoplasm</keyword>
<evidence type="ECO:0000256" key="2">
    <source>
        <dbReference type="ARBA" id="ARBA00023150"/>
    </source>
</evidence>
<dbReference type="HAMAP" id="MF_00187">
    <property type="entry name" value="FdhD"/>
    <property type="match status" value="1"/>
</dbReference>
<evidence type="ECO:0000256" key="1">
    <source>
        <dbReference type="ARBA" id="ARBA00022490"/>
    </source>
</evidence>
<feature type="binding site" evidence="3">
    <location>
        <begin position="238"/>
        <end position="243"/>
    </location>
    <ligand>
        <name>Mo-bis(molybdopterin guanine dinucleotide)</name>
        <dbReference type="ChEBI" id="CHEBI:60539"/>
    </ligand>
</feature>
<dbReference type="Pfam" id="PF02634">
    <property type="entry name" value="FdhD-NarQ"/>
    <property type="match status" value="1"/>
</dbReference>
<dbReference type="Gene3D" id="3.40.140.10">
    <property type="entry name" value="Cytidine Deaminase, domain 2"/>
    <property type="match status" value="1"/>
</dbReference>
<gene>
    <name evidence="3" type="primary">fdhD</name>
    <name evidence="4" type="ORF">EV669_101109</name>
</gene>
<keyword evidence="2 3" id="KW-0501">Molybdenum cofactor biosynthesis</keyword>
<comment type="function">
    <text evidence="3">Required for formate dehydrogenase (FDH) activity. Acts as a sulfur carrier protein that transfers sulfur from IscS to the molybdenum cofactor prior to its insertion into FDH.</text>
</comment>
<dbReference type="RefSeq" id="WP_318271255.1">
    <property type="nucleotide sequence ID" value="NZ_SMDA01000001.1"/>
</dbReference>
<evidence type="ECO:0000256" key="3">
    <source>
        <dbReference type="HAMAP-Rule" id="MF_00187"/>
    </source>
</evidence>
<protein>
    <recommendedName>
        <fullName evidence="3">Sulfur carrier protein FdhD</fullName>
    </recommendedName>
</protein>
<dbReference type="InterPro" id="IPR003786">
    <property type="entry name" value="FdhD"/>
</dbReference>
<dbReference type="NCBIfam" id="TIGR00129">
    <property type="entry name" value="fdhD_narQ"/>
    <property type="match status" value="1"/>
</dbReference>
<evidence type="ECO:0000313" key="5">
    <source>
        <dbReference type="Proteomes" id="UP000294801"/>
    </source>
</evidence>
<dbReference type="Gene3D" id="3.10.20.10">
    <property type="match status" value="1"/>
</dbReference>
<evidence type="ECO:0000313" key="4">
    <source>
        <dbReference type="EMBL" id="TCW33591.1"/>
    </source>
</evidence>
<comment type="caution">
    <text evidence="4">The sequence shown here is derived from an EMBL/GenBank/DDBJ whole genome shotgun (WGS) entry which is preliminary data.</text>
</comment>
<dbReference type="PIRSF" id="PIRSF015626">
    <property type="entry name" value="FdhD"/>
    <property type="match status" value="1"/>
</dbReference>
<comment type="subcellular location">
    <subcellularLocation>
        <location evidence="3">Cytoplasm</location>
    </subcellularLocation>
</comment>
<dbReference type="EMBL" id="SMDA01000001">
    <property type="protein sequence ID" value="TCW33591.1"/>
    <property type="molecule type" value="Genomic_DNA"/>
</dbReference>
<comment type="similarity">
    <text evidence="3">Belongs to the FdhD family.</text>
</comment>
<dbReference type="InterPro" id="IPR016193">
    <property type="entry name" value="Cytidine_deaminase-like"/>
</dbReference>
<keyword evidence="5" id="KW-1185">Reference proteome</keyword>
<sequence length="255" mass="27123">MIRLTPGGAESAEDRLAEEVPVALVYNDLAHAVMMATPADLEDFAYGFTLAEGIGRQSADLYDVDVRRAAQGIELRIELASACFAALKAQRRQLAGRTGCGLCGVEQIEAVFRAVPPLPFSQTLPASLLDPMLLALGKHQALAQETGCTHAAAWFLPDGSFAQIREDVGRHVALDKLIGWRVRQPALPAGVAVISSRASYEMVHKAVSAGIEILVAVSAPTALAVREADAAGLTLVGFARPGRANVYTHPDRIVY</sequence>
<proteinExistence type="inferred from homology"/>
<dbReference type="PANTHER" id="PTHR30592">
    <property type="entry name" value="FORMATE DEHYDROGENASE"/>
    <property type="match status" value="1"/>
</dbReference>
<dbReference type="Proteomes" id="UP000294801">
    <property type="component" value="Unassembled WGS sequence"/>
</dbReference>
<accession>A0ABY2CZY0</accession>
<reference evidence="4 5" key="1">
    <citation type="submission" date="2019-03" db="EMBL/GenBank/DDBJ databases">
        <title>Genomic Encyclopedia of Type Strains, Phase IV (KMG-IV): sequencing the most valuable type-strain genomes for metagenomic binning, comparative biology and taxonomic classification.</title>
        <authorList>
            <person name="Goeker M."/>
        </authorList>
    </citation>
    <scope>NUCLEOTIDE SEQUENCE [LARGE SCALE GENOMIC DNA]</scope>
    <source>
        <strain evidence="4 5">DSM 18507</strain>
    </source>
</reference>
<organism evidence="4 5">
    <name type="scientific">Gulbenkiania mobilis</name>
    <dbReference type="NCBI Taxonomy" id="397457"/>
    <lineage>
        <taxon>Bacteria</taxon>
        <taxon>Pseudomonadati</taxon>
        <taxon>Pseudomonadota</taxon>
        <taxon>Betaproteobacteria</taxon>
        <taxon>Neisseriales</taxon>
        <taxon>Chromobacteriaceae</taxon>
        <taxon>Gulbenkiania</taxon>
    </lineage>
</organism>
<name>A0ABY2CZY0_GULMO</name>
<feature type="active site" description="Cysteine persulfide intermediate" evidence="3">
    <location>
        <position position="100"/>
    </location>
</feature>